<dbReference type="Proteomes" id="UP000536685">
    <property type="component" value="Unassembled WGS sequence"/>
</dbReference>
<dbReference type="Pfam" id="PF00106">
    <property type="entry name" value="adh_short"/>
    <property type="match status" value="1"/>
</dbReference>
<dbReference type="PRINTS" id="PR00081">
    <property type="entry name" value="GDHRDH"/>
</dbReference>
<gene>
    <name evidence="3" type="ORF">HD599_000917</name>
</gene>
<name>A0A841AJJ2_9MICO</name>
<dbReference type="EMBL" id="JACHMJ010000001">
    <property type="protein sequence ID" value="MBB5842594.1"/>
    <property type="molecule type" value="Genomic_DNA"/>
</dbReference>
<organism evidence="3 4">
    <name type="scientific">Conyzicola lurida</name>
    <dbReference type="NCBI Taxonomy" id="1172621"/>
    <lineage>
        <taxon>Bacteria</taxon>
        <taxon>Bacillati</taxon>
        <taxon>Actinomycetota</taxon>
        <taxon>Actinomycetes</taxon>
        <taxon>Micrococcales</taxon>
        <taxon>Microbacteriaceae</taxon>
        <taxon>Conyzicola</taxon>
    </lineage>
</organism>
<keyword evidence="4" id="KW-1185">Reference proteome</keyword>
<dbReference type="AlphaFoldDB" id="A0A841AJJ2"/>
<evidence type="ECO:0000256" key="1">
    <source>
        <dbReference type="ARBA" id="ARBA00006484"/>
    </source>
</evidence>
<sequence length="268" mass="27921">MTEFDPRGTTAIVTGASSGFGAEFARRLAARGADLVVVARRADRLAALADELRARHGVAVTTVPLDLSLPTAATDLRDALDGVTVSTLVNNAGFGTHGDFIRADAAREREQIEVNVQALVALTHEFLPDLVASAGLRAGSAALVNVASNAAFQPVPRMAVYGATKAFVLSFSEAVWYETLATGLKVTALCPGPASTEFFDVAKNQDAAVGAFETAEQVVQTAFAALDRRRTPPSTVSGLMNRVQAAAVGFVPRGLVVRAVGRLGQGDD</sequence>
<dbReference type="SUPFAM" id="SSF51735">
    <property type="entry name" value="NAD(P)-binding Rossmann-fold domains"/>
    <property type="match status" value="1"/>
</dbReference>
<reference evidence="3 4" key="1">
    <citation type="submission" date="2020-08" db="EMBL/GenBank/DDBJ databases">
        <title>Sequencing the genomes of 1000 actinobacteria strains.</title>
        <authorList>
            <person name="Klenk H.-P."/>
        </authorList>
    </citation>
    <scope>NUCLEOTIDE SEQUENCE [LARGE SCALE GENOMIC DNA]</scope>
    <source>
        <strain evidence="3 4">DSM 105784</strain>
    </source>
</reference>
<comment type="caution">
    <text evidence="3">The sequence shown here is derived from an EMBL/GenBank/DDBJ whole genome shotgun (WGS) entry which is preliminary data.</text>
</comment>
<proteinExistence type="inferred from homology"/>
<evidence type="ECO:0000313" key="4">
    <source>
        <dbReference type="Proteomes" id="UP000536685"/>
    </source>
</evidence>
<evidence type="ECO:0000256" key="2">
    <source>
        <dbReference type="ARBA" id="ARBA00023002"/>
    </source>
</evidence>
<comment type="similarity">
    <text evidence="1">Belongs to the short-chain dehydrogenases/reductases (SDR) family.</text>
</comment>
<dbReference type="PANTHER" id="PTHR43086">
    <property type="entry name" value="VERY-LONG-CHAIN 3-OXOOACYL-COA REDUCTASE"/>
    <property type="match status" value="1"/>
</dbReference>
<accession>A0A841AJJ2</accession>
<keyword evidence="2" id="KW-0560">Oxidoreductase</keyword>
<dbReference type="Gene3D" id="3.40.50.720">
    <property type="entry name" value="NAD(P)-binding Rossmann-like Domain"/>
    <property type="match status" value="1"/>
</dbReference>
<dbReference type="RefSeq" id="WP_184234044.1">
    <property type="nucleotide sequence ID" value="NZ_JACHMJ010000001.1"/>
</dbReference>
<dbReference type="PANTHER" id="PTHR43086:SF3">
    <property type="entry name" value="NADP-DEPENDENT 3-HYDROXY ACID DEHYDROGENASE YDFG"/>
    <property type="match status" value="1"/>
</dbReference>
<dbReference type="GO" id="GO:0016491">
    <property type="term" value="F:oxidoreductase activity"/>
    <property type="evidence" value="ECO:0007669"/>
    <property type="project" value="UniProtKB-KW"/>
</dbReference>
<protein>
    <submittedName>
        <fullName evidence="3">Short-subunit dehydrogenase</fullName>
    </submittedName>
</protein>
<dbReference type="InterPro" id="IPR002347">
    <property type="entry name" value="SDR_fam"/>
</dbReference>
<dbReference type="InterPro" id="IPR036291">
    <property type="entry name" value="NAD(P)-bd_dom_sf"/>
</dbReference>
<evidence type="ECO:0000313" key="3">
    <source>
        <dbReference type="EMBL" id="MBB5842594.1"/>
    </source>
</evidence>
<dbReference type="PIRSF" id="PIRSF000126">
    <property type="entry name" value="11-beta-HSD1"/>
    <property type="match status" value="1"/>
</dbReference>